<evidence type="ECO:0000256" key="1">
    <source>
        <dbReference type="ARBA" id="ARBA00022670"/>
    </source>
</evidence>
<dbReference type="InterPro" id="IPR003961">
    <property type="entry name" value="FN3_dom"/>
</dbReference>
<dbReference type="InterPro" id="IPR002884">
    <property type="entry name" value="P_dom"/>
</dbReference>
<dbReference type="PROSITE" id="PS50853">
    <property type="entry name" value="FN3"/>
    <property type="match status" value="1"/>
</dbReference>
<keyword evidence="9" id="KW-1185">Reference proteome</keyword>
<reference evidence="8" key="1">
    <citation type="submission" date="2020-08" db="EMBL/GenBank/DDBJ databases">
        <title>Winogradskyella ouciana sp. nov., isolated from the hadal seawater of the Mariana Trench.</title>
        <authorList>
            <person name="He X."/>
        </authorList>
    </citation>
    <scope>NUCLEOTIDE SEQUENCE [LARGE SCALE GENOMIC DNA]</scope>
    <source>
        <strain evidence="8">KCTC 52348</strain>
    </source>
</reference>
<dbReference type="Proteomes" id="UP000533900">
    <property type="component" value="Unassembled WGS sequence"/>
</dbReference>
<dbReference type="InterPro" id="IPR028974">
    <property type="entry name" value="TSP_type-3_rpt"/>
</dbReference>
<dbReference type="InterPro" id="IPR003367">
    <property type="entry name" value="Thrombospondin_3-like_rpt"/>
</dbReference>
<keyword evidence="4" id="KW-0106">Calcium</keyword>
<keyword evidence="3" id="KW-0378">Hydrolase</keyword>
<dbReference type="PANTHER" id="PTHR10199:SF100">
    <property type="entry name" value="THROMBOSPONDIN, ISOFORM A"/>
    <property type="match status" value="1"/>
</dbReference>
<dbReference type="Pfam" id="PF13583">
    <property type="entry name" value="Reprolysin_4"/>
    <property type="match status" value="1"/>
</dbReference>
<keyword evidence="1" id="KW-0645">Protease</keyword>
<dbReference type="PANTHER" id="PTHR10199">
    <property type="entry name" value="THROMBOSPONDIN"/>
    <property type="match status" value="1"/>
</dbReference>
<dbReference type="GO" id="GO:0004252">
    <property type="term" value="F:serine-type endopeptidase activity"/>
    <property type="evidence" value="ECO:0007669"/>
    <property type="project" value="InterPro"/>
</dbReference>
<evidence type="ECO:0000259" key="7">
    <source>
        <dbReference type="PROSITE" id="PS51829"/>
    </source>
</evidence>
<dbReference type="SUPFAM" id="SSF49785">
    <property type="entry name" value="Galactose-binding domain-like"/>
    <property type="match status" value="2"/>
</dbReference>
<dbReference type="InterPro" id="IPR026444">
    <property type="entry name" value="Secre_tail"/>
</dbReference>
<organism evidence="8 9">
    <name type="scientific">Winogradskyella flava</name>
    <dbReference type="NCBI Taxonomy" id="1884876"/>
    <lineage>
        <taxon>Bacteria</taxon>
        <taxon>Pseudomonadati</taxon>
        <taxon>Bacteroidota</taxon>
        <taxon>Flavobacteriia</taxon>
        <taxon>Flavobacteriales</taxon>
        <taxon>Flavobacteriaceae</taxon>
        <taxon>Winogradskyella</taxon>
    </lineage>
</organism>
<comment type="caution">
    <text evidence="8">The sequence shown here is derived from an EMBL/GenBank/DDBJ whole genome shotgun (WGS) entry which is preliminary data.</text>
</comment>
<dbReference type="GO" id="GO:0006508">
    <property type="term" value="P:proteolysis"/>
    <property type="evidence" value="ECO:0007669"/>
    <property type="project" value="UniProtKB-KW"/>
</dbReference>
<dbReference type="NCBIfam" id="TIGR04183">
    <property type="entry name" value="Por_Secre_tail"/>
    <property type="match status" value="1"/>
</dbReference>
<proteinExistence type="predicted"/>
<dbReference type="InterPro" id="IPR008979">
    <property type="entry name" value="Galactose-bd-like_sf"/>
</dbReference>
<evidence type="ECO:0000256" key="5">
    <source>
        <dbReference type="SAM" id="SignalP"/>
    </source>
</evidence>
<evidence type="ECO:0000313" key="8">
    <source>
        <dbReference type="EMBL" id="MBC2844120.1"/>
    </source>
</evidence>
<evidence type="ECO:0000313" key="9">
    <source>
        <dbReference type="Proteomes" id="UP000533900"/>
    </source>
</evidence>
<dbReference type="Pfam" id="PF18962">
    <property type="entry name" value="Por_Secre_tail"/>
    <property type="match status" value="1"/>
</dbReference>
<dbReference type="GO" id="GO:0007155">
    <property type="term" value="P:cell adhesion"/>
    <property type="evidence" value="ECO:0007669"/>
    <property type="project" value="InterPro"/>
</dbReference>
<feature type="domain" description="P/Homo B" evidence="7">
    <location>
        <begin position="1081"/>
        <end position="1235"/>
    </location>
</feature>
<gene>
    <name evidence="8" type="ORF">H7F21_03370</name>
</gene>
<evidence type="ECO:0000259" key="6">
    <source>
        <dbReference type="PROSITE" id="PS50853"/>
    </source>
</evidence>
<dbReference type="PROSITE" id="PS51234">
    <property type="entry name" value="TSP3"/>
    <property type="match status" value="1"/>
</dbReference>
<dbReference type="InterPro" id="IPR013783">
    <property type="entry name" value="Ig-like_fold"/>
</dbReference>
<dbReference type="PROSITE" id="PS51829">
    <property type="entry name" value="P_HOMO_B"/>
    <property type="match status" value="2"/>
</dbReference>
<dbReference type="EMBL" id="JACLCP010000001">
    <property type="protein sequence ID" value="MBC2844120.1"/>
    <property type="molecule type" value="Genomic_DNA"/>
</dbReference>
<dbReference type="Gene3D" id="2.60.40.10">
    <property type="entry name" value="Immunoglobulins"/>
    <property type="match status" value="2"/>
</dbReference>
<name>A0A842IMD4_9FLAO</name>
<sequence>MKTKLHFVLSLSMILSVFSVVAQQHYWQKTNKADINSSNGKTDLNQKFYQTYQLNLEAFKAQLSGAPLRSTNTRNSNVSIYLPNGKGQLEQFMVVEAPVLSEELSRLYPNIKTYVGYSPEQPGTRARFSVTPQGLQSLISYPDAPMHFTVPLSKRDNTAYISYSRDARTNGTKEFECFTEDEFLPIRTNEMARRDANDQILRTFRIAISAHAEYTNFWDDGNAANGNAQEDALAQVVSTLNRSNEVFEVDMAVNFMLVTGTEIIYTDPNTDPYTGNFNSELQATLTANVGEANYDIGHLFAFGGGGNAGCIGCVCVDGQKGSGYSAHPFTDNDGGPYMSDFFDIDYVPHEIGHQMGANHTYSHFSEGTGVNAEPGSGTTIMGYAGITGANDVQDHSDPYFHYYSITQILDNLNTRTCWTSTAISNSPPTANAGTDYTIPIGTAFVLKGAATDPDAGDVLTYTWEQIDDGVTTSGNFGPNKTAGAVWRSRPPSTSPDRYMPIIERVIAGELTETSPLETIDNSSWETVSNVGRNLNFALIVRDRSEVNGVGQTPQSDFDTMMVTVDDASGPFLVSSQTTNEIWDAGSNQIITWDVSGTNAGAVNTPTVNILLSTDGGFTFPFVMAADVPNDGSHNVTVPITGGDSSTVRVKVEGNNNIFYAINSTNFSIQESEFVLNVSDNSVDICSPDNAEFTFTYNTFLGFSGTTTFSATDLPIGASASFSPTTAVADGTVVTATVSGIGTLAIGNYPFSIVGTSGGITKTSDVEFNVFDTNIGAVNLLAPVNGAIDIEADNAVFTWDSDLNATTYEIDIATDAAFTDIIADSVVNDPTFTLTTLNAETEYFWRVRGVNDCGSGNYSQASFTTANIICFNFDASDTPIAIPDNDIAGVNSIINVMTASLITDVNVTVNVSHNWTEDVTLKLIAPDGTEILLSAGNGGSGDDYSNTIFDSDASTSITTGTAPFTGTFQPEGDLSLLNGNLSSGDWTLNVSDTIGFISGTLDSWSLEICGIPQDDDDMDGIPNDSDNCPTTANSDQSDIDGDGVGNVCDDDMDNDTILNDNDNCPMTPNTDQTDLNNNGIGDVCEESCTMLTASDTPIAITEGTEINTYTSIITVGFDQEIADVNVNINIPHTWVSDLDITLTSPAGTIVELTSDNGGSAENYIDTIFDSEATTSITAGAAPFTGTFSPEGDISVLNGEFTAGDWILTVVDDFPDDDGGSINEFTLELCVLGILSTPELDVDNTFSIFPNPNNGEFTVILNNSISEKVQIELYDINGRRIYDKTYSSIANFRTSIRLENVQSGIYLIKVKDGTRLMTRKLVIN</sequence>
<dbReference type="Gene3D" id="3.40.390.10">
    <property type="entry name" value="Collagenase (Catalytic Domain)"/>
    <property type="match status" value="1"/>
</dbReference>
<dbReference type="Pfam" id="PF00041">
    <property type="entry name" value="fn3"/>
    <property type="match status" value="1"/>
</dbReference>
<evidence type="ECO:0000256" key="3">
    <source>
        <dbReference type="ARBA" id="ARBA00022801"/>
    </source>
</evidence>
<accession>A0A842IMD4</accession>
<feature type="domain" description="P/Homo B" evidence="7">
    <location>
        <begin position="863"/>
        <end position="1013"/>
    </location>
</feature>
<feature type="chain" id="PRO_5032804116" evidence="5">
    <location>
        <begin position="23"/>
        <end position="1322"/>
    </location>
</feature>
<keyword evidence="2 5" id="KW-0732">Signal</keyword>
<dbReference type="Pfam" id="PF01483">
    <property type="entry name" value="P_proprotein"/>
    <property type="match status" value="2"/>
</dbReference>
<protein>
    <submittedName>
        <fullName evidence="8">Proprotein convertase P-domain-containing protein</fullName>
    </submittedName>
</protein>
<dbReference type="InterPro" id="IPR036116">
    <property type="entry name" value="FN3_sf"/>
</dbReference>
<feature type="domain" description="Fibronectin type-III" evidence="6">
    <location>
        <begin position="779"/>
        <end position="868"/>
    </location>
</feature>
<feature type="signal peptide" evidence="5">
    <location>
        <begin position="1"/>
        <end position="22"/>
    </location>
</feature>
<dbReference type="GO" id="GO:0005509">
    <property type="term" value="F:calcium ion binding"/>
    <property type="evidence" value="ECO:0007669"/>
    <property type="project" value="InterPro"/>
</dbReference>
<dbReference type="SUPFAM" id="SSF103647">
    <property type="entry name" value="TSP type-3 repeat"/>
    <property type="match status" value="1"/>
</dbReference>
<dbReference type="Pfam" id="PF02412">
    <property type="entry name" value="TSP_3"/>
    <property type="match status" value="2"/>
</dbReference>
<evidence type="ECO:0000256" key="4">
    <source>
        <dbReference type="ARBA" id="ARBA00022837"/>
    </source>
</evidence>
<dbReference type="SUPFAM" id="SSF55486">
    <property type="entry name" value="Metalloproteases ('zincins'), catalytic domain"/>
    <property type="match status" value="1"/>
</dbReference>
<dbReference type="GO" id="GO:0008237">
    <property type="term" value="F:metallopeptidase activity"/>
    <property type="evidence" value="ECO:0007669"/>
    <property type="project" value="InterPro"/>
</dbReference>
<dbReference type="SUPFAM" id="SSF49265">
    <property type="entry name" value="Fibronectin type III"/>
    <property type="match status" value="1"/>
</dbReference>
<dbReference type="RefSeq" id="WP_185787809.1">
    <property type="nucleotide sequence ID" value="NZ_JACLCP010000001.1"/>
</dbReference>
<dbReference type="InterPro" id="IPR024079">
    <property type="entry name" value="MetalloPept_cat_dom_sf"/>
</dbReference>
<evidence type="ECO:0000256" key="2">
    <source>
        <dbReference type="ARBA" id="ARBA00022729"/>
    </source>
</evidence>
<dbReference type="InterPro" id="IPR017897">
    <property type="entry name" value="Thrombospondin_3_rpt"/>
</dbReference>
<dbReference type="Gene3D" id="2.60.120.260">
    <property type="entry name" value="Galactose-binding domain-like"/>
    <property type="match status" value="2"/>
</dbReference>